<dbReference type="FunFam" id="3.30.300.30:FF:000010">
    <property type="entry name" value="Enterobactin synthetase component F"/>
    <property type="match status" value="1"/>
</dbReference>
<protein>
    <submittedName>
        <fullName evidence="7">Non-ribosomal peptide synthetase</fullName>
    </submittedName>
</protein>
<dbReference type="FunFam" id="2.30.38.10:FF:000001">
    <property type="entry name" value="Non-ribosomal peptide synthetase PvdI"/>
    <property type="match status" value="1"/>
</dbReference>
<evidence type="ECO:0000259" key="6">
    <source>
        <dbReference type="PROSITE" id="PS50075"/>
    </source>
</evidence>
<sequence>TSGSTGMPKGVVIDHRGAVNTLLDINRRFAVGATDRVLAISSLSFDLSVYDFFGTLAAGAAVVLLEPQQALDPAHWLALIERHQVSLWNSVPALFGMLLEYAEGERSALPSSLRVAMLSGDWIPLTLPERAWALQPTLQLISLGGATEASIWSILYPLQQVDPHWRSIPYGKPLDHQRFYVLDDALQVRPTWVAGQLYIGGIGLAKGYWRDETLSAGSFFAHPLTGERLYRTGDLGRWLPDGNIEFLGREDTQVKVQGHRIELGEIEARLHEHAGVREANVIDIDGPSGKQLVAYLVRTDAAQDSDALRETLKTHLKAHVPDYMVPTHFIVLDKMPLTANGKLDRKALPAPDASQLQATYIAPQGDLEQQLAAIWADVLKVEQVGRSDNF</sequence>
<dbReference type="Pfam" id="PF13193">
    <property type="entry name" value="AMP-binding_C"/>
    <property type="match status" value="1"/>
</dbReference>
<keyword evidence="2" id="KW-0596">Phosphopantetheine</keyword>
<dbReference type="PANTHER" id="PTHR45527:SF10">
    <property type="entry name" value="PYOCHELIN SYNTHASE PCHF"/>
    <property type="match status" value="1"/>
</dbReference>
<keyword evidence="4" id="KW-0436">Ligase</keyword>
<dbReference type="Gene3D" id="3.30.300.30">
    <property type="match status" value="1"/>
</dbReference>
<dbReference type="InterPro" id="IPR009081">
    <property type="entry name" value="PP-bd_ACP"/>
</dbReference>
<dbReference type="InterPro" id="IPR036736">
    <property type="entry name" value="ACP-like_sf"/>
</dbReference>
<dbReference type="GO" id="GO:0043041">
    <property type="term" value="P:amino acid activation for nonribosomal peptide biosynthetic process"/>
    <property type="evidence" value="ECO:0007669"/>
    <property type="project" value="TreeGrafter"/>
</dbReference>
<feature type="non-terminal residue" evidence="7">
    <location>
        <position position="1"/>
    </location>
</feature>
<dbReference type="PROSITE" id="PS50075">
    <property type="entry name" value="CARRIER"/>
    <property type="match status" value="1"/>
</dbReference>
<dbReference type="GO" id="GO:0005737">
    <property type="term" value="C:cytoplasm"/>
    <property type="evidence" value="ECO:0007669"/>
    <property type="project" value="TreeGrafter"/>
</dbReference>
<dbReference type="GO" id="GO:0006793">
    <property type="term" value="P:phosphorus metabolic process"/>
    <property type="evidence" value="ECO:0007669"/>
    <property type="project" value="UniProtKB-ARBA"/>
</dbReference>
<dbReference type="AlphaFoldDB" id="A0A3M6HZP9"/>
<evidence type="ECO:0000256" key="4">
    <source>
        <dbReference type="ARBA" id="ARBA00022598"/>
    </source>
</evidence>
<evidence type="ECO:0000259" key="5">
    <source>
        <dbReference type="PROSITE" id="PS50035"/>
    </source>
</evidence>
<evidence type="ECO:0000313" key="7">
    <source>
        <dbReference type="EMBL" id="RMW10374.1"/>
    </source>
</evidence>
<name>A0A3M6HZP9_PSEAJ</name>
<dbReference type="PANTHER" id="PTHR45527">
    <property type="entry name" value="NONRIBOSOMAL PEPTIDE SYNTHETASE"/>
    <property type="match status" value="1"/>
</dbReference>
<dbReference type="Gene3D" id="3.40.50.12780">
    <property type="entry name" value="N-terminal domain of ligase-like"/>
    <property type="match status" value="1"/>
</dbReference>
<dbReference type="InterPro" id="IPR042099">
    <property type="entry name" value="ANL_N_sf"/>
</dbReference>
<comment type="pathway">
    <text evidence="1">Siderophore biosynthesis.</text>
</comment>
<dbReference type="GO" id="GO:0031177">
    <property type="term" value="F:phosphopantetheine binding"/>
    <property type="evidence" value="ECO:0007669"/>
    <property type="project" value="TreeGrafter"/>
</dbReference>
<dbReference type="InterPro" id="IPR001736">
    <property type="entry name" value="PLipase_D/transphosphatidylase"/>
</dbReference>
<organism evidence="7 8">
    <name type="scientific">Pseudomonas amygdali pv. tabaci</name>
    <name type="common">Pseudomonas syringae pv. tabaci</name>
    <dbReference type="NCBI Taxonomy" id="322"/>
    <lineage>
        <taxon>Bacteria</taxon>
        <taxon>Pseudomonadati</taxon>
        <taxon>Pseudomonadota</taxon>
        <taxon>Gammaproteobacteria</taxon>
        <taxon>Pseudomonadales</taxon>
        <taxon>Pseudomonadaceae</taxon>
        <taxon>Pseudomonas</taxon>
        <taxon>Pseudomonas amygdali</taxon>
    </lineage>
</organism>
<evidence type="ECO:0000256" key="2">
    <source>
        <dbReference type="ARBA" id="ARBA00022450"/>
    </source>
</evidence>
<dbReference type="InterPro" id="IPR000873">
    <property type="entry name" value="AMP-dep_synth/lig_dom"/>
</dbReference>
<dbReference type="Gene3D" id="1.10.1200.10">
    <property type="entry name" value="ACP-like"/>
    <property type="match status" value="1"/>
</dbReference>
<reference evidence="7 8" key="1">
    <citation type="submission" date="2018-08" db="EMBL/GenBank/DDBJ databases">
        <title>Recombination of ecologically and evolutionarily significant loci maintains genetic cohesion in the Pseudomonas syringae species complex.</title>
        <authorList>
            <person name="Dillon M."/>
            <person name="Thakur S."/>
            <person name="Almeida R.N.D."/>
            <person name="Weir B.S."/>
            <person name="Guttman D.S."/>
        </authorList>
    </citation>
    <scope>NUCLEOTIDE SEQUENCE [LARGE SCALE GENOMIC DNA]</scope>
    <source>
        <strain evidence="7 8">ICMP 4525</strain>
    </source>
</reference>
<accession>A0A3M6HZP9</accession>
<dbReference type="Proteomes" id="UP000271531">
    <property type="component" value="Unassembled WGS sequence"/>
</dbReference>
<evidence type="ECO:0000256" key="3">
    <source>
        <dbReference type="ARBA" id="ARBA00022553"/>
    </source>
</evidence>
<dbReference type="EMBL" id="RBVA01000119">
    <property type="protein sequence ID" value="RMW10374.1"/>
    <property type="molecule type" value="Genomic_DNA"/>
</dbReference>
<proteinExistence type="predicted"/>
<keyword evidence="3" id="KW-0597">Phosphoprotein</keyword>
<feature type="non-terminal residue" evidence="7">
    <location>
        <position position="390"/>
    </location>
</feature>
<comment type="caution">
    <text evidence="7">The sequence shown here is derived from an EMBL/GenBank/DDBJ whole genome shotgun (WGS) entry which is preliminary data.</text>
</comment>
<evidence type="ECO:0000256" key="1">
    <source>
        <dbReference type="ARBA" id="ARBA00004924"/>
    </source>
</evidence>
<dbReference type="SUPFAM" id="SSF56801">
    <property type="entry name" value="Acetyl-CoA synthetase-like"/>
    <property type="match status" value="1"/>
</dbReference>
<dbReference type="Pfam" id="PF00501">
    <property type="entry name" value="AMP-binding"/>
    <property type="match status" value="1"/>
</dbReference>
<dbReference type="GO" id="GO:0016874">
    <property type="term" value="F:ligase activity"/>
    <property type="evidence" value="ECO:0007669"/>
    <property type="project" value="UniProtKB-KW"/>
</dbReference>
<evidence type="ECO:0000313" key="8">
    <source>
        <dbReference type="Proteomes" id="UP000271531"/>
    </source>
</evidence>
<dbReference type="GO" id="GO:0044550">
    <property type="term" value="P:secondary metabolite biosynthetic process"/>
    <property type="evidence" value="ECO:0007669"/>
    <property type="project" value="TreeGrafter"/>
</dbReference>
<feature type="domain" description="PLD phosphodiesterase" evidence="5">
    <location>
        <begin position="171"/>
        <end position="208"/>
    </location>
</feature>
<dbReference type="InterPro" id="IPR045851">
    <property type="entry name" value="AMP-bd_C_sf"/>
</dbReference>
<gene>
    <name evidence="7" type="ORF">ALP03_05581</name>
</gene>
<dbReference type="PROSITE" id="PS50035">
    <property type="entry name" value="PLD"/>
    <property type="match status" value="1"/>
</dbReference>
<feature type="domain" description="Carrier" evidence="6">
    <location>
        <begin position="362"/>
        <end position="390"/>
    </location>
</feature>
<dbReference type="InterPro" id="IPR025110">
    <property type="entry name" value="AMP-bd_C"/>
</dbReference>